<comment type="caution">
    <text evidence="2">The sequence shown here is derived from an EMBL/GenBank/DDBJ whole genome shotgun (WGS) entry which is preliminary data.</text>
</comment>
<dbReference type="PROSITE" id="PS51257">
    <property type="entry name" value="PROKAR_LIPOPROTEIN"/>
    <property type="match status" value="1"/>
</dbReference>
<sequence length="214" mass="21222">MQKLHTMGGLAGLALLAACSGGVTANVTTTVETGDANVVVPGDNGAAADTNAAAAETADAHAMPALKLDPEGLLLVDVESGEKRTVAFGAARDVAVPAIASALGKPLSASVNQECGAGPIEHVAFQGGLTLLVQGGKFGGWSLDGREGGGYATPGGVTIGSTLADLRKAAKKVDVEESTLGTEFMADGMSGLLDGKAATAKITDLWAGLSCVFR</sequence>
<accession>A0ABW3H649</accession>
<reference evidence="3" key="1">
    <citation type="journal article" date="2019" name="Int. J. Syst. Evol. Microbiol.">
        <title>The Global Catalogue of Microorganisms (GCM) 10K type strain sequencing project: providing services to taxonomists for standard genome sequencing and annotation.</title>
        <authorList>
            <consortium name="The Broad Institute Genomics Platform"/>
            <consortium name="The Broad Institute Genome Sequencing Center for Infectious Disease"/>
            <person name="Wu L."/>
            <person name="Ma J."/>
        </authorList>
    </citation>
    <scope>NUCLEOTIDE SEQUENCE [LARGE SCALE GENOMIC DNA]</scope>
    <source>
        <strain evidence="3">CCUG 62982</strain>
    </source>
</reference>
<keyword evidence="1" id="KW-0732">Signal</keyword>
<proteinExistence type="predicted"/>
<gene>
    <name evidence="2" type="ORF">ACFQ1E_11350</name>
</gene>
<dbReference type="EMBL" id="JBHTJG010000004">
    <property type="protein sequence ID" value="MFD0946936.1"/>
    <property type="molecule type" value="Genomic_DNA"/>
</dbReference>
<keyword evidence="3" id="KW-1185">Reference proteome</keyword>
<feature type="chain" id="PRO_5047069193" evidence="1">
    <location>
        <begin position="26"/>
        <end position="214"/>
    </location>
</feature>
<protein>
    <submittedName>
        <fullName evidence="2">Uncharacterized protein</fullName>
    </submittedName>
</protein>
<dbReference type="RefSeq" id="WP_264943951.1">
    <property type="nucleotide sequence ID" value="NZ_JAPDRA010000004.1"/>
</dbReference>
<evidence type="ECO:0000256" key="1">
    <source>
        <dbReference type="SAM" id="SignalP"/>
    </source>
</evidence>
<evidence type="ECO:0000313" key="2">
    <source>
        <dbReference type="EMBL" id="MFD0946936.1"/>
    </source>
</evidence>
<organism evidence="2 3">
    <name type="scientific">Sphingomonas canadensis</name>
    <dbReference type="NCBI Taxonomy" id="1219257"/>
    <lineage>
        <taxon>Bacteria</taxon>
        <taxon>Pseudomonadati</taxon>
        <taxon>Pseudomonadota</taxon>
        <taxon>Alphaproteobacteria</taxon>
        <taxon>Sphingomonadales</taxon>
        <taxon>Sphingomonadaceae</taxon>
        <taxon>Sphingomonas</taxon>
    </lineage>
</organism>
<feature type="signal peptide" evidence="1">
    <location>
        <begin position="1"/>
        <end position="25"/>
    </location>
</feature>
<evidence type="ECO:0000313" key="3">
    <source>
        <dbReference type="Proteomes" id="UP001596977"/>
    </source>
</evidence>
<name>A0ABW3H649_9SPHN</name>
<dbReference type="Proteomes" id="UP001596977">
    <property type="component" value="Unassembled WGS sequence"/>
</dbReference>